<feature type="region of interest" description="Disordered" evidence="1">
    <location>
        <begin position="1"/>
        <end position="83"/>
    </location>
</feature>
<dbReference type="Proteomes" id="UP001321473">
    <property type="component" value="Unassembled WGS sequence"/>
</dbReference>
<proteinExistence type="predicted"/>
<dbReference type="EMBL" id="JARKHS020003668">
    <property type="protein sequence ID" value="KAK8785320.1"/>
    <property type="molecule type" value="Genomic_DNA"/>
</dbReference>
<sequence>MKSSKENAKKKEPRGKTKPATGPANATKPPSSATTEKTTAAGTVAHGEVGTYSPPCTRSQKERFQKRQMEEQLGASNAPVMLPDVGTDLSVLRAMENLCVDEKKPAGPKKNPPGTKTKAAAKAPAAAPPPVKPRQEKAPEKQPERAADRGNLSRRRNKP</sequence>
<keyword evidence="4" id="KW-1185">Reference proteome</keyword>
<feature type="compositionally biased region" description="Basic and acidic residues" evidence="1">
    <location>
        <begin position="133"/>
        <end position="148"/>
    </location>
</feature>
<reference evidence="3" key="3">
    <citation type="submission" date="2024-02" db="EMBL/GenBank/DDBJ databases">
        <authorList>
            <person name="Mcdaniel E.A."/>
            <person name="Celebi F.M."/>
            <person name="Reiter T."/>
            <person name="Weiss E.C."/>
            <person name="Chou S."/>
        </authorList>
    </citation>
    <scope>NUCLEOTIDE SEQUENCE</scope>
    <source>
        <strain evidence="3">F_SG_1</strain>
        <tissue evidence="3">Salivary glands</tissue>
    </source>
</reference>
<feature type="compositionally biased region" description="Low complexity" evidence="1">
    <location>
        <begin position="108"/>
        <end position="125"/>
    </location>
</feature>
<organism evidence="3 4">
    <name type="scientific">Amblyomma americanum</name>
    <name type="common">Lone star tick</name>
    <dbReference type="NCBI Taxonomy" id="6943"/>
    <lineage>
        <taxon>Eukaryota</taxon>
        <taxon>Metazoa</taxon>
        <taxon>Ecdysozoa</taxon>
        <taxon>Arthropoda</taxon>
        <taxon>Chelicerata</taxon>
        <taxon>Arachnida</taxon>
        <taxon>Acari</taxon>
        <taxon>Parasitiformes</taxon>
        <taxon>Ixodida</taxon>
        <taxon>Ixodoidea</taxon>
        <taxon>Ixodidae</taxon>
        <taxon>Amblyomminae</taxon>
        <taxon>Amblyomma</taxon>
    </lineage>
</organism>
<feature type="compositionally biased region" description="Basic and acidic residues" evidence="1">
    <location>
        <begin position="1"/>
        <end position="10"/>
    </location>
</feature>
<evidence type="ECO:0000313" key="2">
    <source>
        <dbReference type="EMBL" id="KAK8769230.1"/>
    </source>
</evidence>
<evidence type="ECO:0000256" key="1">
    <source>
        <dbReference type="SAM" id="MobiDB-lite"/>
    </source>
</evidence>
<feature type="region of interest" description="Disordered" evidence="1">
    <location>
        <begin position="99"/>
        <end position="159"/>
    </location>
</feature>
<dbReference type="EMBL" id="JARKHS020022890">
    <property type="protein sequence ID" value="KAK8769230.1"/>
    <property type="molecule type" value="Genomic_DNA"/>
</dbReference>
<name>A0AAQ4FDR8_AMBAM</name>
<evidence type="ECO:0000313" key="3">
    <source>
        <dbReference type="EMBL" id="KAK8785320.1"/>
    </source>
</evidence>
<feature type="compositionally biased region" description="Polar residues" evidence="1">
    <location>
        <begin position="28"/>
        <end position="41"/>
    </location>
</feature>
<evidence type="ECO:0000313" key="4">
    <source>
        <dbReference type="Proteomes" id="UP001321473"/>
    </source>
</evidence>
<protein>
    <submittedName>
        <fullName evidence="3">Uncharacterized protein</fullName>
    </submittedName>
</protein>
<accession>A0AAQ4FDR8</accession>
<dbReference type="AlphaFoldDB" id="A0AAQ4FDR8"/>
<gene>
    <name evidence="3" type="ORF">V5799_008316</name>
    <name evidence="2" type="ORF">V5799_014305</name>
</gene>
<reference evidence="3" key="2">
    <citation type="submission" date="2023-03" db="EMBL/GenBank/DDBJ databases">
        <authorList>
            <person name="Thuy-Boun P."/>
        </authorList>
    </citation>
    <scope>NUCLEOTIDE SEQUENCE</scope>
    <source>
        <strain evidence="3">F_SG_1</strain>
        <tissue evidence="3">Salivary glands</tissue>
    </source>
</reference>
<reference evidence="3 4" key="1">
    <citation type="journal article" date="2023" name="Arcadia Sci">
        <title>De novo assembly of a long-read Amblyomma americanum tick genome.</title>
        <authorList>
            <person name="Chou S."/>
            <person name="Poskanzer K.E."/>
            <person name="Rollins M."/>
            <person name="Thuy-Boun P.S."/>
        </authorList>
    </citation>
    <scope>NUCLEOTIDE SEQUENCE [LARGE SCALE GENOMIC DNA]</scope>
    <source>
        <strain evidence="3">F_SG_1</strain>
        <tissue evidence="3">Salivary glands</tissue>
    </source>
</reference>
<comment type="caution">
    <text evidence="3">The sequence shown here is derived from an EMBL/GenBank/DDBJ whole genome shotgun (WGS) entry which is preliminary data.</text>
</comment>
<feature type="compositionally biased region" description="Basic and acidic residues" evidence="1">
    <location>
        <begin position="59"/>
        <end position="70"/>
    </location>
</feature>